<dbReference type="WBParaSite" id="MBELARI_LOCUS18945">
    <property type="protein sequence ID" value="MBELARI_LOCUS18945"/>
    <property type="gene ID" value="MBELARI_LOCUS18945"/>
</dbReference>
<reference evidence="10" key="1">
    <citation type="submission" date="2024-02" db="UniProtKB">
        <authorList>
            <consortium name="WormBaseParasite"/>
        </authorList>
    </citation>
    <scope>IDENTIFICATION</scope>
</reference>
<feature type="transmembrane region" description="Helical" evidence="8">
    <location>
        <begin position="6"/>
        <end position="23"/>
    </location>
</feature>
<dbReference type="GO" id="GO:0043005">
    <property type="term" value="C:neuron projection"/>
    <property type="evidence" value="ECO:0007669"/>
    <property type="project" value="TreeGrafter"/>
</dbReference>
<dbReference type="PANTHER" id="PTHR24235">
    <property type="entry name" value="NEUROPEPTIDE Y RECEPTOR"/>
    <property type="match status" value="1"/>
</dbReference>
<sequence>MKTDYQWGITPVFSTFTLTAISVDRNILIRHQIKKPLRIKHALRVIAGFATFASLISLPTMLKQRLGPFPNFCGEFCTENLWWCPFDHVIRDPVHHYHYLIYGNLAKDWTNQQRIALKKRQKTNWMLIAMVVVFSASWFWSVAYNALRNYNYLPDVLRDQEYLLGIGTHCIAMTSTVSEIKKV</sequence>
<dbReference type="Proteomes" id="UP000887575">
    <property type="component" value="Unassembled WGS sequence"/>
</dbReference>
<evidence type="ECO:0000313" key="9">
    <source>
        <dbReference type="Proteomes" id="UP000887575"/>
    </source>
</evidence>
<feature type="transmembrane region" description="Helical" evidence="8">
    <location>
        <begin position="43"/>
        <end position="62"/>
    </location>
</feature>
<proteinExistence type="predicted"/>
<evidence type="ECO:0000256" key="1">
    <source>
        <dbReference type="ARBA" id="ARBA00004141"/>
    </source>
</evidence>
<evidence type="ECO:0000256" key="7">
    <source>
        <dbReference type="ARBA" id="ARBA00023224"/>
    </source>
</evidence>
<evidence type="ECO:0000256" key="8">
    <source>
        <dbReference type="SAM" id="Phobius"/>
    </source>
</evidence>
<keyword evidence="2 8" id="KW-0812">Transmembrane</keyword>
<protein>
    <recommendedName>
        <fullName evidence="11">G-protein coupled receptors family 1 profile domain-containing protein</fullName>
    </recommendedName>
</protein>
<comment type="subcellular location">
    <subcellularLocation>
        <location evidence="1">Membrane</location>
        <topology evidence="1">Multi-pass membrane protein</topology>
    </subcellularLocation>
</comment>
<evidence type="ECO:0000256" key="5">
    <source>
        <dbReference type="ARBA" id="ARBA00023136"/>
    </source>
</evidence>
<evidence type="ECO:0000256" key="2">
    <source>
        <dbReference type="ARBA" id="ARBA00022692"/>
    </source>
</evidence>
<evidence type="ECO:0000256" key="3">
    <source>
        <dbReference type="ARBA" id="ARBA00022989"/>
    </source>
</evidence>
<evidence type="ECO:0000256" key="6">
    <source>
        <dbReference type="ARBA" id="ARBA00023170"/>
    </source>
</evidence>
<evidence type="ECO:0000313" key="10">
    <source>
        <dbReference type="WBParaSite" id="MBELARI_LOCUS18945"/>
    </source>
</evidence>
<dbReference type="InterPro" id="IPR000276">
    <property type="entry name" value="GPCR_Rhodpsn"/>
</dbReference>
<keyword evidence="6" id="KW-0675">Receptor</keyword>
<evidence type="ECO:0000256" key="4">
    <source>
        <dbReference type="ARBA" id="ARBA00023040"/>
    </source>
</evidence>
<accession>A0AAF3EXN0</accession>
<keyword evidence="7" id="KW-0807">Transducer</keyword>
<dbReference type="Gene3D" id="1.20.1070.10">
    <property type="entry name" value="Rhodopsin 7-helix transmembrane proteins"/>
    <property type="match status" value="1"/>
</dbReference>
<keyword evidence="5 8" id="KW-0472">Membrane</keyword>
<dbReference type="GO" id="GO:0008188">
    <property type="term" value="F:neuropeptide receptor activity"/>
    <property type="evidence" value="ECO:0007669"/>
    <property type="project" value="TreeGrafter"/>
</dbReference>
<dbReference type="AlphaFoldDB" id="A0AAF3EXN0"/>
<feature type="transmembrane region" description="Helical" evidence="8">
    <location>
        <begin position="125"/>
        <end position="147"/>
    </location>
</feature>
<dbReference type="GO" id="GO:0005886">
    <property type="term" value="C:plasma membrane"/>
    <property type="evidence" value="ECO:0007669"/>
    <property type="project" value="TreeGrafter"/>
</dbReference>
<evidence type="ECO:0008006" key="11">
    <source>
        <dbReference type="Google" id="ProtNLM"/>
    </source>
</evidence>
<keyword evidence="9" id="KW-1185">Reference proteome</keyword>
<dbReference type="GO" id="GO:0042923">
    <property type="term" value="F:neuropeptide binding"/>
    <property type="evidence" value="ECO:0007669"/>
    <property type="project" value="TreeGrafter"/>
</dbReference>
<dbReference type="SUPFAM" id="SSF81321">
    <property type="entry name" value="Family A G protein-coupled receptor-like"/>
    <property type="match status" value="1"/>
</dbReference>
<keyword evidence="4" id="KW-0297">G-protein coupled receptor</keyword>
<organism evidence="9 10">
    <name type="scientific">Mesorhabditis belari</name>
    <dbReference type="NCBI Taxonomy" id="2138241"/>
    <lineage>
        <taxon>Eukaryota</taxon>
        <taxon>Metazoa</taxon>
        <taxon>Ecdysozoa</taxon>
        <taxon>Nematoda</taxon>
        <taxon>Chromadorea</taxon>
        <taxon>Rhabditida</taxon>
        <taxon>Rhabditina</taxon>
        <taxon>Rhabditomorpha</taxon>
        <taxon>Rhabditoidea</taxon>
        <taxon>Rhabditidae</taxon>
        <taxon>Mesorhabditinae</taxon>
        <taxon>Mesorhabditis</taxon>
    </lineage>
</organism>
<dbReference type="Pfam" id="PF00001">
    <property type="entry name" value="7tm_1"/>
    <property type="match status" value="1"/>
</dbReference>
<dbReference type="PANTHER" id="PTHR24235:SF18">
    <property type="entry name" value="G-PROTEIN COUPLED RECEPTORS FAMILY 1 PROFILE DOMAIN-CONTAINING PROTEIN"/>
    <property type="match status" value="1"/>
</dbReference>
<name>A0AAF3EXN0_9BILA</name>
<keyword evidence="3 8" id="KW-1133">Transmembrane helix</keyword>